<dbReference type="Gene3D" id="2.130.10.130">
    <property type="entry name" value="Integrin alpha, N-terminal"/>
    <property type="match status" value="2"/>
</dbReference>
<accession>A0A1H8J2M7</accession>
<proteinExistence type="predicted"/>
<dbReference type="STRING" id="310780.SAMN05216267_1009117"/>
<organism evidence="3 4">
    <name type="scientific">Actinacidiphila rubida</name>
    <dbReference type="NCBI Taxonomy" id="310780"/>
    <lineage>
        <taxon>Bacteria</taxon>
        <taxon>Bacillati</taxon>
        <taxon>Actinomycetota</taxon>
        <taxon>Actinomycetes</taxon>
        <taxon>Kitasatosporales</taxon>
        <taxon>Streptomycetaceae</taxon>
        <taxon>Actinacidiphila</taxon>
    </lineage>
</organism>
<dbReference type="RefSeq" id="WP_075016735.1">
    <property type="nucleotide sequence ID" value="NZ_FODD01000009.1"/>
</dbReference>
<dbReference type="InterPro" id="IPR028994">
    <property type="entry name" value="Integrin_alpha_N"/>
</dbReference>
<evidence type="ECO:0000256" key="1">
    <source>
        <dbReference type="ARBA" id="ARBA00022729"/>
    </source>
</evidence>
<feature type="chain" id="PRO_5039562369" evidence="2">
    <location>
        <begin position="35"/>
        <end position="555"/>
    </location>
</feature>
<keyword evidence="4" id="KW-1185">Reference proteome</keyword>
<dbReference type="Pfam" id="PF13517">
    <property type="entry name" value="FG-GAP_3"/>
    <property type="match status" value="2"/>
</dbReference>
<protein>
    <submittedName>
        <fullName evidence="3">Repeat domain-containing protein</fullName>
    </submittedName>
</protein>
<dbReference type="Proteomes" id="UP000181951">
    <property type="component" value="Unassembled WGS sequence"/>
</dbReference>
<dbReference type="EMBL" id="FODD01000009">
    <property type="protein sequence ID" value="SEN74655.1"/>
    <property type="molecule type" value="Genomic_DNA"/>
</dbReference>
<gene>
    <name evidence="3" type="ORF">SAMN05216267_1009117</name>
</gene>
<dbReference type="OrthoDB" id="99430at2"/>
<dbReference type="InterPro" id="IPR013517">
    <property type="entry name" value="FG-GAP"/>
</dbReference>
<dbReference type="AlphaFoldDB" id="A0A1H8J2M7"/>
<evidence type="ECO:0000256" key="2">
    <source>
        <dbReference type="SAM" id="SignalP"/>
    </source>
</evidence>
<name>A0A1H8J2M7_9ACTN</name>
<dbReference type="PANTHER" id="PTHR44103:SF1">
    <property type="entry name" value="PROPROTEIN CONVERTASE P"/>
    <property type="match status" value="1"/>
</dbReference>
<evidence type="ECO:0000313" key="3">
    <source>
        <dbReference type="EMBL" id="SEN74655.1"/>
    </source>
</evidence>
<dbReference type="PANTHER" id="PTHR44103">
    <property type="entry name" value="PROPROTEIN CONVERTASE P"/>
    <property type="match status" value="1"/>
</dbReference>
<evidence type="ECO:0000313" key="4">
    <source>
        <dbReference type="Proteomes" id="UP000181951"/>
    </source>
</evidence>
<keyword evidence="1 2" id="KW-0732">Signal</keyword>
<dbReference type="SUPFAM" id="SSF69318">
    <property type="entry name" value="Integrin alpha N-terminal domain"/>
    <property type="match status" value="2"/>
</dbReference>
<reference evidence="3 4" key="1">
    <citation type="submission" date="2016-10" db="EMBL/GenBank/DDBJ databases">
        <authorList>
            <person name="de Groot N.N."/>
        </authorList>
    </citation>
    <scope>NUCLEOTIDE SEQUENCE [LARGE SCALE GENOMIC DNA]</scope>
    <source>
        <strain evidence="3 4">CGMCC 4.2026</strain>
    </source>
</reference>
<feature type="signal peptide" evidence="2">
    <location>
        <begin position="1"/>
        <end position="34"/>
    </location>
</feature>
<sequence>MTARRTLRLFRTAVATALTAGSVLGSVAVSPVSAAAPAATTTTAAKAPNDFDGDGRSDLVGLDSFDRLAVLWRTDAETTIGGGDAQVRGMPVNYQKIAAPGDLDGDGLPDVLAVRPSGQLRIFSSRLHETTDGGPGSTGPKSPTVIGSGWQAYSMLLTPGDLNADGRPDLLARGYDGSLWFYAGTGSATAPFRARAKVGTGWNMYDQTLGAGDFDGNGYGDVIARDLQGRLWLYPGVGGGKLGARRQIGTGWQAYNQLIGDVDWNGDGHLDLLARALDGTLYLYAGDGHGAYKARTTAGMREKTDAFADQGGIYSWGKNNLVGHLTDGHFAWYYANNDGPVTRYGADPWNHDTELEGAKRVTNPASLSDNGQLGYLYDDGYGNLIPPSGNGVTGARSYSLFLAPGDLTGDGTTDLVVRTTSGGLYVLPGNGGDDERFGAKRYVGAGWNIYNRIVGAGDFTGDGRTDIAATTPGGALYIYPGRGDGTFAARHYVGSGWQGYSKLAAPGDLTGDGKADLAGVDSAGRLWLYPGNGASAFGARKEIGTAGWNGFSELS</sequence>